<evidence type="ECO:0000313" key="2">
    <source>
        <dbReference type="Proteomes" id="UP000231450"/>
    </source>
</evidence>
<organism evidence="1 2">
    <name type="scientific">Candidatus Portnoybacteria bacterium CG10_big_fil_rev_8_21_14_0_10_36_7</name>
    <dbReference type="NCBI Taxonomy" id="1974812"/>
    <lineage>
        <taxon>Bacteria</taxon>
        <taxon>Candidatus Portnoyibacteriota</taxon>
    </lineage>
</organism>
<dbReference type="CDD" id="cd00009">
    <property type="entry name" value="AAA"/>
    <property type="match status" value="1"/>
</dbReference>
<reference evidence="2" key="1">
    <citation type="submission" date="2017-09" db="EMBL/GenBank/DDBJ databases">
        <title>Depth-based differentiation of microbial function through sediment-hosted aquifers and enrichment of novel symbionts in the deep terrestrial subsurface.</title>
        <authorList>
            <person name="Probst A.J."/>
            <person name="Ladd B."/>
            <person name="Jarett J.K."/>
            <person name="Geller-Mcgrath D.E."/>
            <person name="Sieber C.M.K."/>
            <person name="Emerson J.B."/>
            <person name="Anantharaman K."/>
            <person name="Thomas B.C."/>
            <person name="Malmstrom R."/>
            <person name="Stieglmeier M."/>
            <person name="Klingl A."/>
            <person name="Woyke T."/>
            <person name="Ryan C.M."/>
            <person name="Banfield J.F."/>
        </authorList>
    </citation>
    <scope>NUCLEOTIDE SEQUENCE [LARGE SCALE GENOMIC DNA]</scope>
</reference>
<dbReference type="SUPFAM" id="SSF52540">
    <property type="entry name" value="P-loop containing nucleoside triphosphate hydrolases"/>
    <property type="match status" value="1"/>
</dbReference>
<dbReference type="Pfam" id="PF13177">
    <property type="entry name" value="DNA_pol3_delta2"/>
    <property type="match status" value="1"/>
</dbReference>
<name>A0A2M8KE24_9BACT</name>
<dbReference type="Gene3D" id="3.40.50.300">
    <property type="entry name" value="P-loop containing nucleotide triphosphate hydrolases"/>
    <property type="match status" value="1"/>
</dbReference>
<feature type="non-terminal residue" evidence="1">
    <location>
        <position position="60"/>
    </location>
</feature>
<dbReference type="PANTHER" id="PTHR11669:SF0">
    <property type="entry name" value="PROTEIN STICHEL-LIKE 2"/>
    <property type="match status" value="1"/>
</dbReference>
<gene>
    <name evidence="1" type="ORF">COU81_02180</name>
</gene>
<comment type="caution">
    <text evidence="1">The sequence shown here is derived from an EMBL/GenBank/DDBJ whole genome shotgun (WGS) entry which is preliminary data.</text>
</comment>
<dbReference type="InterPro" id="IPR050238">
    <property type="entry name" value="DNA_Rep/Repair_Clamp_Loader"/>
</dbReference>
<sequence>MEHQVLYRKYRPKSFSDLFGQAHVIKTLLNALKYDKVAHAYLFTGPRGTGKTTIARLLAK</sequence>
<dbReference type="InterPro" id="IPR027417">
    <property type="entry name" value="P-loop_NTPase"/>
</dbReference>
<dbReference type="PANTHER" id="PTHR11669">
    <property type="entry name" value="REPLICATION FACTOR C / DNA POLYMERASE III GAMMA-TAU SUBUNIT"/>
    <property type="match status" value="1"/>
</dbReference>
<dbReference type="GO" id="GO:0006261">
    <property type="term" value="P:DNA-templated DNA replication"/>
    <property type="evidence" value="ECO:0007669"/>
    <property type="project" value="TreeGrafter"/>
</dbReference>
<dbReference type="AlphaFoldDB" id="A0A2M8KE24"/>
<dbReference type="Proteomes" id="UP000231450">
    <property type="component" value="Unassembled WGS sequence"/>
</dbReference>
<proteinExistence type="predicted"/>
<dbReference type="EMBL" id="PFDW01000047">
    <property type="protein sequence ID" value="PJE58166.1"/>
    <property type="molecule type" value="Genomic_DNA"/>
</dbReference>
<protein>
    <submittedName>
        <fullName evidence="1">DNA polymerase III subunit gamma/tau</fullName>
    </submittedName>
</protein>
<accession>A0A2M8KE24</accession>
<evidence type="ECO:0000313" key="1">
    <source>
        <dbReference type="EMBL" id="PJE58166.1"/>
    </source>
</evidence>